<comment type="caution">
    <text evidence="1">The sequence shown here is derived from an EMBL/GenBank/DDBJ whole genome shotgun (WGS) entry which is preliminary data.</text>
</comment>
<accession>A0A7V2T109</accession>
<reference evidence="1" key="1">
    <citation type="journal article" date="2020" name="mSystems">
        <title>Genome- and Community-Level Interaction Insights into Carbon Utilization and Element Cycling Functions of Hydrothermarchaeota in Hydrothermal Sediment.</title>
        <authorList>
            <person name="Zhou Z."/>
            <person name="Liu Y."/>
            <person name="Xu W."/>
            <person name="Pan J."/>
            <person name="Luo Z.H."/>
            <person name="Li M."/>
        </authorList>
    </citation>
    <scope>NUCLEOTIDE SEQUENCE [LARGE SCALE GENOMIC DNA]</scope>
    <source>
        <strain evidence="1">HyVt-493</strain>
    </source>
</reference>
<proteinExistence type="predicted"/>
<name>A0A7V2T109_LEUMU</name>
<organism evidence="1">
    <name type="scientific">Leucothrix mucor</name>
    <dbReference type="NCBI Taxonomy" id="45248"/>
    <lineage>
        <taxon>Bacteria</taxon>
        <taxon>Pseudomonadati</taxon>
        <taxon>Pseudomonadota</taxon>
        <taxon>Gammaproteobacteria</taxon>
        <taxon>Thiotrichales</taxon>
        <taxon>Thiotrichaceae</taxon>
        <taxon>Leucothrix</taxon>
    </lineage>
</organism>
<dbReference type="EMBL" id="DRMS01000374">
    <property type="protein sequence ID" value="HFC93132.1"/>
    <property type="molecule type" value="Genomic_DNA"/>
</dbReference>
<evidence type="ECO:0000313" key="1">
    <source>
        <dbReference type="EMBL" id="HFC93132.1"/>
    </source>
</evidence>
<protein>
    <submittedName>
        <fullName evidence="1">Uncharacterized protein</fullName>
    </submittedName>
</protein>
<sequence>MSVEEKEEDKGGIICVPDKNDKEMYLYSILPEDFISENGLLSVAVVGQFMDNEKDNEGNLIVDSFQGNPDFIHLFHEMLDGLGRYSEAVLKKLPKHEEGSWVYLIDQRVQDRDGTIEPKNIIGGYKVEDGKLGEYAGNPNHVLLTEEGIFQVGAKLKSELIELIKSKYKPN</sequence>
<dbReference type="AlphaFoldDB" id="A0A7V2T109"/>
<dbReference type="Proteomes" id="UP000885750">
    <property type="component" value="Unassembled WGS sequence"/>
</dbReference>
<gene>
    <name evidence="1" type="ORF">ENJ51_10005</name>
</gene>